<reference evidence="2" key="1">
    <citation type="submission" date="2017-08" db="EMBL/GenBank/DDBJ databases">
        <authorList>
            <person name="Polle J.E."/>
            <person name="Barry K."/>
            <person name="Cushman J."/>
            <person name="Schmutz J."/>
            <person name="Tran D."/>
            <person name="Hathwaick L.T."/>
            <person name="Yim W.C."/>
            <person name="Jenkins J."/>
            <person name="Mckie-Krisberg Z.M."/>
            <person name="Prochnik S."/>
            <person name="Lindquist E."/>
            <person name="Dockter R.B."/>
            <person name="Adam C."/>
            <person name="Molina H."/>
            <person name="Bunkerborg J."/>
            <person name="Jin E."/>
            <person name="Buchheim M."/>
            <person name="Magnuson J."/>
        </authorList>
    </citation>
    <scope>NUCLEOTIDE SEQUENCE</scope>
    <source>
        <strain evidence="2">CCAP 19/18</strain>
    </source>
</reference>
<organism evidence="2 3">
    <name type="scientific">Dunaliella salina</name>
    <name type="common">Green alga</name>
    <name type="synonym">Protococcus salinus</name>
    <dbReference type="NCBI Taxonomy" id="3046"/>
    <lineage>
        <taxon>Eukaryota</taxon>
        <taxon>Viridiplantae</taxon>
        <taxon>Chlorophyta</taxon>
        <taxon>core chlorophytes</taxon>
        <taxon>Chlorophyceae</taxon>
        <taxon>CS clade</taxon>
        <taxon>Chlamydomonadales</taxon>
        <taxon>Dunaliellaceae</taxon>
        <taxon>Dunaliella</taxon>
    </lineage>
</organism>
<protein>
    <submittedName>
        <fullName evidence="2">Uncharacterized protein</fullName>
    </submittedName>
</protein>
<dbReference type="Proteomes" id="UP000815325">
    <property type="component" value="Unassembled WGS sequence"/>
</dbReference>
<gene>
    <name evidence="2" type="ORF">DUNSADRAFT_4583</name>
</gene>
<sequence length="91" mass="10113">MEQIKEETNQQSSNLPASNQEKGTCCMTSRQGKKESENSEPLWAIASKILCQALLFPERPTGMHIGRILLLWGCELFREGGACKAIRSTNS</sequence>
<accession>A0ABQ7GRL2</accession>
<proteinExistence type="predicted"/>
<evidence type="ECO:0000313" key="2">
    <source>
        <dbReference type="EMBL" id="KAF5837256.1"/>
    </source>
</evidence>
<comment type="caution">
    <text evidence="2">The sequence shown here is derived from an EMBL/GenBank/DDBJ whole genome shotgun (WGS) entry which is preliminary data.</text>
</comment>
<feature type="compositionally biased region" description="Polar residues" evidence="1">
    <location>
        <begin position="9"/>
        <end position="30"/>
    </location>
</feature>
<keyword evidence="3" id="KW-1185">Reference proteome</keyword>
<feature type="region of interest" description="Disordered" evidence="1">
    <location>
        <begin position="1"/>
        <end position="39"/>
    </location>
</feature>
<name>A0ABQ7GRL2_DUNSA</name>
<dbReference type="EMBL" id="MU069622">
    <property type="protein sequence ID" value="KAF5837256.1"/>
    <property type="molecule type" value="Genomic_DNA"/>
</dbReference>
<evidence type="ECO:0000256" key="1">
    <source>
        <dbReference type="SAM" id="MobiDB-lite"/>
    </source>
</evidence>
<evidence type="ECO:0000313" key="3">
    <source>
        <dbReference type="Proteomes" id="UP000815325"/>
    </source>
</evidence>